<keyword evidence="1" id="KW-0812">Transmembrane</keyword>
<dbReference type="Proteomes" id="UP000244655">
    <property type="component" value="Chromosome"/>
</dbReference>
<dbReference type="OrthoDB" id="351091at2"/>
<protein>
    <submittedName>
        <fullName evidence="2">Uncharacterized protein</fullName>
    </submittedName>
</protein>
<evidence type="ECO:0000256" key="1">
    <source>
        <dbReference type="SAM" id="Phobius"/>
    </source>
</evidence>
<accession>A0A2S1LWI4</accession>
<reference evidence="2 3" key="1">
    <citation type="submission" date="2018-01" db="EMBL/GenBank/DDBJ databases">
        <title>Genome sequence of Borrelia tachyglossi.</title>
        <authorList>
            <person name="Gofton A.W."/>
        </authorList>
    </citation>
    <scope>NUCLEOTIDE SEQUENCE [LARGE SCALE GENOMIC DNA]</scope>
    <source>
        <strain evidence="2 3">Bc-F10-1268</strain>
    </source>
</reference>
<keyword evidence="1" id="KW-0472">Membrane</keyword>
<keyword evidence="3" id="KW-1185">Reference proteome</keyword>
<organism evidence="2 3">
    <name type="scientific">Candidatus Borreliella tachyglossi</name>
    <dbReference type="NCBI Taxonomy" id="1964448"/>
    <lineage>
        <taxon>Bacteria</taxon>
        <taxon>Pseudomonadati</taxon>
        <taxon>Spirochaetota</taxon>
        <taxon>Spirochaetia</taxon>
        <taxon>Spirochaetales</taxon>
        <taxon>Borreliaceae</taxon>
        <taxon>Borreliella</taxon>
    </lineage>
</organism>
<dbReference type="AlphaFoldDB" id="A0A2S1LWI4"/>
<dbReference type="EMBL" id="CP025785">
    <property type="protein sequence ID" value="AWG42651.1"/>
    <property type="molecule type" value="Genomic_DNA"/>
</dbReference>
<keyword evidence="1" id="KW-1133">Transmembrane helix</keyword>
<gene>
    <name evidence="2" type="ORF">CR532_01350</name>
</gene>
<proteinExistence type="predicted"/>
<feature type="transmembrane region" description="Helical" evidence="1">
    <location>
        <begin position="321"/>
        <end position="341"/>
    </location>
</feature>
<evidence type="ECO:0000313" key="2">
    <source>
        <dbReference type="EMBL" id="AWG42651.1"/>
    </source>
</evidence>
<sequence length="372" mass="42433">MEFLKGFLAIRLSSNEYFPLLKLGDISVKKVVLGKLDETNVKLDLYISEYEDFMYPFFVGSFFLDNLKVESSSMNVYFRIDSMMLYVYGECDGIENKAKFDLGLINFGVDSGEFSESLENEQLSDKPVLGTSDVDLEEVSVKELDSVLNQDKADALDVSLDNVDDLLNSSELDPVSEDSIINKDDQDMSFDSWDSDHKELVDDTLDFDSNLNLDIEFKRDYFENNVNERKQIDGKDANFNSDNNVVRFIENEDSNFSGVNVPILKDSDDLSVEDIIADIDKGLKDSSFDSDTLDFSEDFTRGVDKNRLDSNSGGSLVQTPMLYLSLVSLFLLIFFSLFLVFSKVLNPRNFKISYYYVYKEEKIKNCEDSSYV</sequence>
<name>A0A2S1LWI4_9SPIR</name>
<evidence type="ECO:0000313" key="3">
    <source>
        <dbReference type="Proteomes" id="UP000244655"/>
    </source>
</evidence>